<dbReference type="InterPro" id="IPR013320">
    <property type="entry name" value="ConA-like_dom_sf"/>
</dbReference>
<gene>
    <name evidence="3" type="ORF">RM549_13625</name>
</gene>
<keyword evidence="3" id="KW-0378">Hydrolase</keyword>
<dbReference type="PROSITE" id="PS51762">
    <property type="entry name" value="GH16_2"/>
    <property type="match status" value="1"/>
</dbReference>
<dbReference type="PANTHER" id="PTHR10963:SF55">
    <property type="entry name" value="GLYCOSIDE HYDROLASE FAMILY 16 PROTEIN"/>
    <property type="match status" value="1"/>
</dbReference>
<evidence type="ECO:0000313" key="3">
    <source>
        <dbReference type="EMBL" id="MDT0690832.1"/>
    </source>
</evidence>
<protein>
    <submittedName>
        <fullName evidence="3">Glycoside hydrolase family 16 protein</fullName>
    </submittedName>
</protein>
<reference evidence="3 4" key="1">
    <citation type="submission" date="2023-09" db="EMBL/GenBank/DDBJ databases">
        <authorList>
            <person name="Rey-Velasco X."/>
        </authorList>
    </citation>
    <scope>NUCLEOTIDE SEQUENCE [LARGE SCALE GENOMIC DNA]</scope>
    <source>
        <strain evidence="3 4">F188</strain>
    </source>
</reference>
<proteinExistence type="inferred from homology"/>
<feature type="domain" description="GH16" evidence="2">
    <location>
        <begin position="1"/>
        <end position="264"/>
    </location>
</feature>
<dbReference type="GO" id="GO:0016787">
    <property type="term" value="F:hydrolase activity"/>
    <property type="evidence" value="ECO:0007669"/>
    <property type="project" value="UniProtKB-KW"/>
</dbReference>
<dbReference type="InterPro" id="IPR050546">
    <property type="entry name" value="Glycosyl_Hydrlase_16"/>
</dbReference>
<evidence type="ECO:0000313" key="4">
    <source>
        <dbReference type="Proteomes" id="UP001261624"/>
    </source>
</evidence>
<dbReference type="CDD" id="cd08023">
    <property type="entry name" value="GH16_laminarinase_like"/>
    <property type="match status" value="1"/>
</dbReference>
<dbReference type="EMBL" id="JAVRHM010000016">
    <property type="protein sequence ID" value="MDT0690832.1"/>
    <property type="molecule type" value="Genomic_DNA"/>
</dbReference>
<dbReference type="Proteomes" id="UP001261624">
    <property type="component" value="Unassembled WGS sequence"/>
</dbReference>
<keyword evidence="4" id="KW-1185">Reference proteome</keyword>
<accession>A0ABU3E4A5</accession>
<evidence type="ECO:0000256" key="1">
    <source>
        <dbReference type="ARBA" id="ARBA00006865"/>
    </source>
</evidence>
<name>A0ABU3E4A5_9FLAO</name>
<comment type="similarity">
    <text evidence="1">Belongs to the glycosyl hydrolase 16 family.</text>
</comment>
<evidence type="ECO:0000259" key="2">
    <source>
        <dbReference type="PROSITE" id="PS51762"/>
    </source>
</evidence>
<dbReference type="PANTHER" id="PTHR10963">
    <property type="entry name" value="GLYCOSYL HYDROLASE-RELATED"/>
    <property type="match status" value="1"/>
</dbReference>
<comment type="caution">
    <text evidence="3">The sequence shown here is derived from an EMBL/GenBank/DDBJ whole genome shotgun (WGS) entry which is preliminary data.</text>
</comment>
<organism evidence="3 4">
    <name type="scientific">Autumnicola patrickiae</name>
    <dbReference type="NCBI Taxonomy" id="3075591"/>
    <lineage>
        <taxon>Bacteria</taxon>
        <taxon>Pseudomonadati</taxon>
        <taxon>Bacteroidota</taxon>
        <taxon>Flavobacteriia</taxon>
        <taxon>Flavobacteriales</taxon>
        <taxon>Flavobacteriaceae</taxon>
        <taxon>Autumnicola</taxon>
    </lineage>
</organism>
<dbReference type="Pfam" id="PF00722">
    <property type="entry name" value="Glyco_hydro_16"/>
    <property type="match status" value="1"/>
</dbReference>
<sequence>MKQSFYNNVMKKYTITGLLLVMIPVFMNGQKVIFEENFDGSELNMDHWSYEEGNGCPDLCGWGNNERQSYNREYVSVEDGKLVIEAVKERDKYYSGKIISKDKVEFQYGEIEVRVNVPEGHGIWPALWMLGNDINQVGWPASGEIDIMEYVGREPNTVYTTLHYPAHHGENASSKKTNIDNIEEGYHVFKVIWTADNIEFFVDGNSVYNFIPEKYDAEHYPFRKPFYFLINMAVGGNFGGPEVDDSIFPKKYYVDYIKVTALEE</sequence>
<dbReference type="SUPFAM" id="SSF49899">
    <property type="entry name" value="Concanavalin A-like lectins/glucanases"/>
    <property type="match status" value="1"/>
</dbReference>
<dbReference type="Gene3D" id="2.60.120.200">
    <property type="match status" value="1"/>
</dbReference>
<dbReference type="InterPro" id="IPR000757">
    <property type="entry name" value="Beta-glucanase-like"/>
</dbReference>
<dbReference type="RefSeq" id="WP_311685748.1">
    <property type="nucleotide sequence ID" value="NZ_JAVRHM010000016.1"/>
</dbReference>